<dbReference type="GO" id="GO:0005968">
    <property type="term" value="C:Rab-protein geranylgeranyltransferase complex"/>
    <property type="evidence" value="ECO:0007669"/>
    <property type="project" value="TreeGrafter"/>
</dbReference>
<dbReference type="PANTHER" id="PTHR11129:SF2">
    <property type="entry name" value="GERANYLGERANYL TRANSFERASE TYPE-2 SUBUNIT ALPHA"/>
    <property type="match status" value="1"/>
</dbReference>
<keyword evidence="11" id="KW-1185">Reference proteome</keyword>
<dbReference type="InterPro" id="IPR002088">
    <property type="entry name" value="Prenyl_trans_a"/>
</dbReference>
<protein>
    <recommendedName>
        <fullName evidence="3 9">Geranylgeranyl transferase type-2 subunit alpha</fullName>
        <ecNumber evidence="2 9">2.5.1.60</ecNumber>
    </recommendedName>
    <alternativeName>
        <fullName evidence="7 9">Geranylgeranyl transferase type II subunit alpha</fullName>
    </alternativeName>
</protein>
<dbReference type="AlphaFoldDB" id="A0A834KQB4"/>
<dbReference type="EMBL" id="JACSDY010000013">
    <property type="protein sequence ID" value="KAF7410998.1"/>
    <property type="molecule type" value="Genomic_DNA"/>
</dbReference>
<comment type="caution">
    <text evidence="10">The sequence shown here is derived from an EMBL/GenBank/DDBJ whole genome shotgun (WGS) entry which is preliminary data.</text>
</comment>
<evidence type="ECO:0000256" key="7">
    <source>
        <dbReference type="ARBA" id="ARBA00031267"/>
    </source>
</evidence>
<dbReference type="PANTHER" id="PTHR11129">
    <property type="entry name" value="PROTEIN FARNESYLTRANSFERASE ALPHA SUBUNIT/RAB GERANYLGERANYL TRANSFERASE ALPHA SUBUNIT"/>
    <property type="match status" value="1"/>
</dbReference>
<proteinExistence type="inferred from homology"/>
<comment type="function">
    <text evidence="9">Catalyzes the transfer of a geranyl-geranyl moiety from geranyl-geranyl pyrophosphate to cysteines occuring in specific C-terminal amino acid sequences.</text>
</comment>
<sequence length="558" mass="66913">MHGRVKVRTTAEQEEIKKKERAKKLIHYRTAITEIFRKRESKIWDDELLLLTEKILLQNSDVYTLWNIRREVFQNNKNSNWSDEEYTSMLEKELTLTENCLKNNPKSYSVWHQRWWVMEYIQKPDWEKELTLCTKCLNLDERNFHCWDYRQYVVEKAGISDHAEYEFSTTKILNNFSNYSSWHYRSKILTKLFYNDSEETPVMQQKREEELELVMNATFTDPNDSSAWFYQRWLLDNYKPKLHSILWRSRVTKDMVVAVFDSDISGQSGNISLSVDNNKIDIQWKSYREKTFSKVWTGILSTSLENLSELQNVHINIKDKNYQLHYSQKESAWIYKSNPLIINENHNKEQLNEQLESYKQLAKMEPNNKWAILIGIFLMKKIDFIHFNNIILDDLNTLSRIDFLRSNYYKDLRSKYLLEYTFKKLWEEENDSEMQKKIDLSGLNLTTLRNSQYFTFFEEVNLSANNLETSLNQLSNFQYCKKLSLSSNQIKSLKHFPTLSNLEFLSLRNNELSDINEILDLIKRHNLMKLDLRDNPIYDLYKNDLDIAKVIQTNVILI</sequence>
<reference evidence="10" key="1">
    <citation type="journal article" date="2020" name="G3 (Bethesda)">
        <title>High-Quality Assemblies for Three Invasive Social Wasps from the &lt;i&gt;Vespula&lt;/i&gt; Genus.</title>
        <authorList>
            <person name="Harrop T.W.R."/>
            <person name="Guhlin J."/>
            <person name="McLaughlin G.M."/>
            <person name="Permina E."/>
            <person name="Stockwell P."/>
            <person name="Gilligan J."/>
            <person name="Le Lec M.F."/>
            <person name="Gruber M.A.M."/>
            <person name="Quinn O."/>
            <person name="Lovegrove M."/>
            <person name="Duncan E.J."/>
            <person name="Remnant E.J."/>
            <person name="Van Eeckhoven J."/>
            <person name="Graham B."/>
            <person name="Knapp R.A."/>
            <person name="Langford K.W."/>
            <person name="Kronenberg Z."/>
            <person name="Press M.O."/>
            <person name="Eacker S.M."/>
            <person name="Wilson-Rankin E.E."/>
            <person name="Purcell J."/>
            <person name="Lester P.J."/>
            <person name="Dearden P.K."/>
        </authorList>
    </citation>
    <scope>NUCLEOTIDE SEQUENCE</scope>
    <source>
        <strain evidence="10">Volc-1</strain>
    </source>
</reference>
<dbReference type="FunFam" id="1.25.40.120:FF:000035">
    <property type="entry name" value="Geranylgeranyl transferase type-2 subunit alpha"/>
    <property type="match status" value="1"/>
</dbReference>
<dbReference type="InterPro" id="IPR001611">
    <property type="entry name" value="Leu-rich_rpt"/>
</dbReference>
<gene>
    <name evidence="10" type="ORF">H0235_013605</name>
</gene>
<evidence type="ECO:0000256" key="5">
    <source>
        <dbReference type="ARBA" id="ARBA00022679"/>
    </source>
</evidence>
<dbReference type="SUPFAM" id="SSF52058">
    <property type="entry name" value="L domain-like"/>
    <property type="match status" value="1"/>
</dbReference>
<keyword evidence="6" id="KW-0677">Repeat</keyword>
<dbReference type="PROSITE" id="PS51147">
    <property type="entry name" value="PFTA"/>
    <property type="match status" value="5"/>
</dbReference>
<evidence type="ECO:0000256" key="3">
    <source>
        <dbReference type="ARBA" id="ARBA00014772"/>
    </source>
</evidence>
<accession>A0A834KQB4</accession>
<comment type="catalytic activity">
    <reaction evidence="8 9">
        <text>geranylgeranyl diphosphate + L-cysteinyl-[protein] = S-geranylgeranyl-L-cysteinyl-[protein] + diphosphate</text>
        <dbReference type="Rhea" id="RHEA:21240"/>
        <dbReference type="Rhea" id="RHEA-COMP:10131"/>
        <dbReference type="Rhea" id="RHEA-COMP:11537"/>
        <dbReference type="ChEBI" id="CHEBI:29950"/>
        <dbReference type="ChEBI" id="CHEBI:33019"/>
        <dbReference type="ChEBI" id="CHEBI:57533"/>
        <dbReference type="ChEBI" id="CHEBI:86021"/>
        <dbReference type="EC" id="2.5.1.60"/>
    </reaction>
</comment>
<name>A0A834KQB4_VESPE</name>
<dbReference type="OrthoDB" id="1658at2759"/>
<keyword evidence="4 9" id="KW-0637">Prenyltransferase</keyword>
<dbReference type="Gene3D" id="1.25.40.120">
    <property type="entry name" value="Protein prenylyltransferase"/>
    <property type="match status" value="1"/>
</dbReference>
<evidence type="ECO:0000256" key="4">
    <source>
        <dbReference type="ARBA" id="ARBA00022602"/>
    </source>
</evidence>
<evidence type="ECO:0000256" key="9">
    <source>
        <dbReference type="RuleBase" id="RU367120"/>
    </source>
</evidence>
<dbReference type="EC" id="2.5.1.60" evidence="2 9"/>
<evidence type="ECO:0000313" key="10">
    <source>
        <dbReference type="EMBL" id="KAF7410998.1"/>
    </source>
</evidence>
<dbReference type="Pfam" id="PF01239">
    <property type="entry name" value="PPTA"/>
    <property type="match status" value="4"/>
</dbReference>
<dbReference type="GO" id="GO:0004663">
    <property type="term" value="F:Rab geranylgeranyltransferase activity"/>
    <property type="evidence" value="ECO:0007669"/>
    <property type="project" value="UniProtKB-UniRule"/>
</dbReference>
<dbReference type="SUPFAM" id="SSF48439">
    <property type="entry name" value="Protein prenylyltransferase"/>
    <property type="match status" value="1"/>
</dbReference>
<keyword evidence="5 9" id="KW-0808">Transferase</keyword>
<dbReference type="PROSITE" id="PS51450">
    <property type="entry name" value="LRR"/>
    <property type="match status" value="1"/>
</dbReference>
<dbReference type="Proteomes" id="UP000600918">
    <property type="component" value="Unassembled WGS sequence"/>
</dbReference>
<dbReference type="InterPro" id="IPR032675">
    <property type="entry name" value="LRR_dom_sf"/>
</dbReference>
<dbReference type="GO" id="GO:0097354">
    <property type="term" value="P:prenylation"/>
    <property type="evidence" value="ECO:0007669"/>
    <property type="project" value="UniProtKB-UniRule"/>
</dbReference>
<evidence type="ECO:0000256" key="1">
    <source>
        <dbReference type="ARBA" id="ARBA00006734"/>
    </source>
</evidence>
<dbReference type="Gene3D" id="2.60.40.1130">
    <property type="entry name" value="Rab geranylgeranyltransferase alpha-subunit, insert domain"/>
    <property type="match status" value="1"/>
</dbReference>
<evidence type="ECO:0000256" key="2">
    <source>
        <dbReference type="ARBA" id="ARBA00012656"/>
    </source>
</evidence>
<evidence type="ECO:0000256" key="8">
    <source>
        <dbReference type="ARBA" id="ARBA00047658"/>
    </source>
</evidence>
<dbReference type="Gene3D" id="3.80.10.10">
    <property type="entry name" value="Ribonuclease Inhibitor"/>
    <property type="match status" value="1"/>
</dbReference>
<organism evidence="10 11">
    <name type="scientific">Vespula pensylvanica</name>
    <name type="common">Western yellow jacket</name>
    <name type="synonym">Wasp</name>
    <dbReference type="NCBI Taxonomy" id="30213"/>
    <lineage>
        <taxon>Eukaryota</taxon>
        <taxon>Metazoa</taxon>
        <taxon>Ecdysozoa</taxon>
        <taxon>Arthropoda</taxon>
        <taxon>Hexapoda</taxon>
        <taxon>Insecta</taxon>
        <taxon>Pterygota</taxon>
        <taxon>Neoptera</taxon>
        <taxon>Endopterygota</taxon>
        <taxon>Hymenoptera</taxon>
        <taxon>Apocrita</taxon>
        <taxon>Aculeata</taxon>
        <taxon>Vespoidea</taxon>
        <taxon>Vespidae</taxon>
        <taxon>Vespinae</taxon>
        <taxon>Vespula</taxon>
    </lineage>
</organism>
<comment type="similarity">
    <text evidence="1 9">Belongs to the protein prenyltransferase subunit alpha family.</text>
</comment>
<evidence type="ECO:0000256" key="6">
    <source>
        <dbReference type="ARBA" id="ARBA00022737"/>
    </source>
</evidence>
<evidence type="ECO:0000313" key="11">
    <source>
        <dbReference type="Proteomes" id="UP000600918"/>
    </source>
</evidence>